<dbReference type="AlphaFoldDB" id="A0A937D4F4"/>
<evidence type="ECO:0008006" key="4">
    <source>
        <dbReference type="Google" id="ProtNLM"/>
    </source>
</evidence>
<dbReference type="EMBL" id="JAEQNA010000002">
    <property type="protein sequence ID" value="MBL0420277.1"/>
    <property type="molecule type" value="Genomic_DNA"/>
</dbReference>
<keyword evidence="1" id="KW-1133">Transmembrane helix</keyword>
<comment type="caution">
    <text evidence="2">The sequence shown here is derived from an EMBL/GenBank/DDBJ whole genome shotgun (WGS) entry which is preliminary data.</text>
</comment>
<feature type="transmembrane region" description="Helical" evidence="1">
    <location>
        <begin position="191"/>
        <end position="213"/>
    </location>
</feature>
<proteinExistence type="predicted"/>
<keyword evidence="1" id="KW-0472">Membrane</keyword>
<evidence type="ECO:0000313" key="2">
    <source>
        <dbReference type="EMBL" id="MBL0420277.1"/>
    </source>
</evidence>
<evidence type="ECO:0000256" key="1">
    <source>
        <dbReference type="SAM" id="Phobius"/>
    </source>
</evidence>
<feature type="transmembrane region" description="Helical" evidence="1">
    <location>
        <begin position="40"/>
        <end position="59"/>
    </location>
</feature>
<dbReference type="RefSeq" id="WP_201683364.1">
    <property type="nucleotide sequence ID" value="NZ_JAEQNA010000002.1"/>
</dbReference>
<name>A0A937D4F4_9BURK</name>
<accession>A0A937D4F4</accession>
<keyword evidence="1" id="KW-0812">Transmembrane</keyword>
<reference evidence="2" key="1">
    <citation type="submission" date="2021-01" db="EMBL/GenBank/DDBJ databases">
        <title>Ramlibacter sp. strain AW1 16S ribosomal RNA gene Genome sequencing and assembly.</title>
        <authorList>
            <person name="Kang M."/>
        </authorList>
    </citation>
    <scope>NUCLEOTIDE SEQUENCE</scope>
    <source>
        <strain evidence="2">AW1</strain>
    </source>
</reference>
<protein>
    <recommendedName>
        <fullName evidence="4">ZIP family zinc transporter</fullName>
    </recommendedName>
</protein>
<feature type="transmembrane region" description="Helical" evidence="1">
    <location>
        <begin position="165"/>
        <end position="185"/>
    </location>
</feature>
<feature type="transmembrane region" description="Helical" evidence="1">
    <location>
        <begin position="6"/>
        <end position="28"/>
    </location>
</feature>
<feature type="transmembrane region" description="Helical" evidence="1">
    <location>
        <begin position="225"/>
        <end position="244"/>
    </location>
</feature>
<keyword evidence="3" id="KW-1185">Reference proteome</keyword>
<organism evidence="2 3">
    <name type="scientific">Ramlibacter aurantiacus</name>
    <dbReference type="NCBI Taxonomy" id="2801330"/>
    <lineage>
        <taxon>Bacteria</taxon>
        <taxon>Pseudomonadati</taxon>
        <taxon>Pseudomonadota</taxon>
        <taxon>Betaproteobacteria</taxon>
        <taxon>Burkholderiales</taxon>
        <taxon>Comamonadaceae</taxon>
        <taxon>Ramlibacter</taxon>
    </lineage>
</organism>
<feature type="transmembrane region" description="Helical" evidence="1">
    <location>
        <begin position="65"/>
        <end position="85"/>
    </location>
</feature>
<sequence>MGDANDYLQLAWLVLLPAGGALAGALAAEWTRLPRHALGALLHAAAGVAVAVVSVELMPRILEDIAPWQLVLGFLLGAAASVAMVKLTHGAVRRLELGGTGGWKVYLAIAIDMAGDGLMVGIGSAVSGGVGLTLALSQVVGNLPGGFVTVANLRDKQVSRAVRLGAAASLLVPVIVGAAIGYWLLRGQAASVQNMALAFVAGMLLLATIEDLVPEADEPQTRRRYTTAAFAAGFVFFALLSLYVGT</sequence>
<dbReference type="Proteomes" id="UP000613011">
    <property type="component" value="Unassembled WGS sequence"/>
</dbReference>
<gene>
    <name evidence="2" type="ORF">JI739_07970</name>
</gene>
<evidence type="ECO:0000313" key="3">
    <source>
        <dbReference type="Proteomes" id="UP000613011"/>
    </source>
</evidence>